<dbReference type="EMBL" id="NSKA01000001">
    <property type="protein sequence ID" value="PAU73185.1"/>
    <property type="molecule type" value="Genomic_DNA"/>
</dbReference>
<keyword evidence="2" id="KW-1185">Reference proteome</keyword>
<protein>
    <submittedName>
        <fullName evidence="1">Uncharacterized protein</fullName>
    </submittedName>
</protein>
<comment type="caution">
    <text evidence="1">The sequence shown here is derived from an EMBL/GenBank/DDBJ whole genome shotgun (WGS) entry which is preliminary data.</text>
</comment>
<sequence length="228" mass="25816">MNDELKAIKADLEAVMNDELKAIQADLEAVLDRLENHLIGHDDSNEEMAVVLYSYVIGGRAKKGSRQLGGSILLNDTVYRAQQSSQYRNEKEGLKGRIVAALSEVDRARSMGVPLSRWAIETLACASDRYVRKIDRYLGEFGAKDLAIHKGRGEVKPNLDNIRAALFMIYHWCSEDPEHNKLSRKAVHGNVFERAEKMFNVGQATLEKEWRESTYPSTLILHRSSQKE</sequence>
<organism evidence="1 2">
    <name type="scientific">Vreelandella alkaliphila</name>
    <dbReference type="NCBI Taxonomy" id="272774"/>
    <lineage>
        <taxon>Bacteria</taxon>
        <taxon>Pseudomonadati</taxon>
        <taxon>Pseudomonadota</taxon>
        <taxon>Gammaproteobacteria</taxon>
        <taxon>Oceanospirillales</taxon>
        <taxon>Halomonadaceae</taxon>
        <taxon>Vreelandella</taxon>
    </lineage>
</organism>
<accession>A0ABX4HLC4</accession>
<dbReference type="Proteomes" id="UP000218675">
    <property type="component" value="Unassembled WGS sequence"/>
</dbReference>
<dbReference type="RefSeq" id="WP_095602336.1">
    <property type="nucleotide sequence ID" value="NZ_NSKA01000001.1"/>
</dbReference>
<reference evidence="1 2" key="1">
    <citation type="submission" date="2017-08" db="EMBL/GenBank/DDBJ databases">
        <title>Halomonas binhaiensis sp. nov., isolated from saline alkaline soil.</title>
        <authorList>
            <person name="Wang D."/>
            <person name="Zhang G."/>
        </authorList>
    </citation>
    <scope>NUCLEOTIDE SEQUENCE [LARGE SCALE GENOMIC DNA]</scope>
    <source>
        <strain evidence="1 2">WN018</strain>
    </source>
</reference>
<name>A0ABX4HLC4_9GAMM</name>
<proteinExistence type="predicted"/>
<evidence type="ECO:0000313" key="1">
    <source>
        <dbReference type="EMBL" id="PAU73185.1"/>
    </source>
</evidence>
<gene>
    <name evidence="1" type="ORF">CK497_00815</name>
</gene>
<evidence type="ECO:0000313" key="2">
    <source>
        <dbReference type="Proteomes" id="UP000218675"/>
    </source>
</evidence>